<protein>
    <recommendedName>
        <fullName evidence="9">Peroxisomal membrane protein</fullName>
    </recommendedName>
</protein>
<reference evidence="7 8" key="1">
    <citation type="journal article" date="2008" name="Nature">
        <title>The Phaeodactylum genome reveals the evolutionary history of diatom genomes.</title>
        <authorList>
            <person name="Bowler C."/>
            <person name="Allen A.E."/>
            <person name="Badger J.H."/>
            <person name="Grimwood J."/>
            <person name="Jabbari K."/>
            <person name="Kuo A."/>
            <person name="Maheswari U."/>
            <person name="Martens C."/>
            <person name="Maumus F."/>
            <person name="Otillar R.P."/>
            <person name="Rayko E."/>
            <person name="Salamov A."/>
            <person name="Vandepoele K."/>
            <person name="Beszteri B."/>
            <person name="Gruber A."/>
            <person name="Heijde M."/>
            <person name="Katinka M."/>
            <person name="Mock T."/>
            <person name="Valentin K."/>
            <person name="Verret F."/>
            <person name="Berges J.A."/>
            <person name="Brownlee C."/>
            <person name="Cadoret J.P."/>
            <person name="Chiovitti A."/>
            <person name="Choi C.J."/>
            <person name="Coesel S."/>
            <person name="De Martino A."/>
            <person name="Detter J.C."/>
            <person name="Durkin C."/>
            <person name="Falciatore A."/>
            <person name="Fournet J."/>
            <person name="Haruta M."/>
            <person name="Huysman M.J."/>
            <person name="Jenkins B.D."/>
            <person name="Jiroutova K."/>
            <person name="Jorgensen R.E."/>
            <person name="Joubert Y."/>
            <person name="Kaplan A."/>
            <person name="Kroger N."/>
            <person name="Kroth P.G."/>
            <person name="La Roche J."/>
            <person name="Lindquist E."/>
            <person name="Lommer M."/>
            <person name="Martin-Jezequel V."/>
            <person name="Lopez P.J."/>
            <person name="Lucas S."/>
            <person name="Mangogna M."/>
            <person name="McGinnis K."/>
            <person name="Medlin L.K."/>
            <person name="Montsant A."/>
            <person name="Oudot-Le Secq M.P."/>
            <person name="Napoli C."/>
            <person name="Obornik M."/>
            <person name="Parker M.S."/>
            <person name="Petit J.L."/>
            <person name="Porcel B.M."/>
            <person name="Poulsen N."/>
            <person name="Robison M."/>
            <person name="Rychlewski L."/>
            <person name="Rynearson T.A."/>
            <person name="Schmutz J."/>
            <person name="Shapiro H."/>
            <person name="Siaut M."/>
            <person name="Stanley M."/>
            <person name="Sussman M.R."/>
            <person name="Taylor A.R."/>
            <person name="Vardi A."/>
            <person name="von Dassow P."/>
            <person name="Vyverman W."/>
            <person name="Willis A."/>
            <person name="Wyrwicz L.S."/>
            <person name="Rokhsar D.S."/>
            <person name="Weissenbach J."/>
            <person name="Armbrust E.V."/>
            <person name="Green B.R."/>
            <person name="Van de Peer Y."/>
            <person name="Grigoriev I.V."/>
        </authorList>
    </citation>
    <scope>NUCLEOTIDE SEQUENCE [LARGE SCALE GENOMIC DNA]</scope>
    <source>
        <strain evidence="7 8">CCAP 1055/1</strain>
    </source>
</reference>
<keyword evidence="4" id="KW-1133">Transmembrane helix</keyword>
<organism evidence="7 8">
    <name type="scientific">Phaeodactylum tricornutum (strain CCAP 1055/1)</name>
    <dbReference type="NCBI Taxonomy" id="556484"/>
    <lineage>
        <taxon>Eukaryota</taxon>
        <taxon>Sar</taxon>
        <taxon>Stramenopiles</taxon>
        <taxon>Ochrophyta</taxon>
        <taxon>Bacillariophyta</taxon>
        <taxon>Bacillariophyceae</taxon>
        <taxon>Bacillariophycidae</taxon>
        <taxon>Naviculales</taxon>
        <taxon>Phaeodactylaceae</taxon>
        <taxon>Phaeodactylum</taxon>
    </lineage>
</organism>
<evidence type="ECO:0000313" key="8">
    <source>
        <dbReference type="Proteomes" id="UP000000759"/>
    </source>
</evidence>
<evidence type="ECO:0000256" key="3">
    <source>
        <dbReference type="ARBA" id="ARBA00022692"/>
    </source>
</evidence>
<dbReference type="PANTHER" id="PTHR11266">
    <property type="entry name" value="PEROXISOMAL MEMBRANE PROTEIN 2, PXMP2 MPV17"/>
    <property type="match status" value="1"/>
</dbReference>
<evidence type="ECO:0000256" key="4">
    <source>
        <dbReference type="ARBA" id="ARBA00022989"/>
    </source>
</evidence>
<dbReference type="STRING" id="556484.B7S3N9"/>
<evidence type="ECO:0000256" key="1">
    <source>
        <dbReference type="ARBA" id="ARBA00004141"/>
    </source>
</evidence>
<comment type="subcellular location">
    <subcellularLocation>
        <location evidence="1">Membrane</location>
        <topology evidence="1">Multi-pass membrane protein</topology>
    </subcellularLocation>
</comment>
<dbReference type="AlphaFoldDB" id="B7S3N9"/>
<feature type="non-terminal residue" evidence="7">
    <location>
        <position position="1"/>
    </location>
</feature>
<dbReference type="InterPro" id="IPR007248">
    <property type="entry name" value="Mpv17_PMP22"/>
</dbReference>
<dbReference type="PaxDb" id="2850-Phatrdraft223"/>
<keyword evidence="8" id="KW-1185">Reference proteome</keyword>
<comment type="similarity">
    <text evidence="2 6">Belongs to the peroxisomal membrane protein PXMP2/4 family.</text>
</comment>
<evidence type="ECO:0000256" key="2">
    <source>
        <dbReference type="ARBA" id="ARBA00006824"/>
    </source>
</evidence>
<keyword evidence="5" id="KW-0472">Membrane</keyword>
<name>B7S3N9_PHATC</name>
<dbReference type="PANTHER" id="PTHR11266:SF17">
    <property type="entry name" value="PROTEIN MPV17"/>
    <property type="match status" value="1"/>
</dbReference>
<dbReference type="EMBL" id="DS999262">
    <property type="protein sequence ID" value="EEC42836.1"/>
    <property type="molecule type" value="Genomic_DNA"/>
</dbReference>
<evidence type="ECO:0000256" key="5">
    <source>
        <dbReference type="ARBA" id="ARBA00023136"/>
    </source>
</evidence>
<proteinExistence type="inferred from homology"/>
<dbReference type="eggNOG" id="KOG1944">
    <property type="taxonomic scope" value="Eukaryota"/>
</dbReference>
<dbReference type="OrthoDB" id="430207at2759"/>
<reference evidence="8" key="2">
    <citation type="submission" date="2008-08" db="EMBL/GenBank/DDBJ databases">
        <authorList>
            <consortium name="Diatom Consortium"/>
            <person name="Grigoriev I."/>
            <person name="Grimwood J."/>
            <person name="Kuo A."/>
            <person name="Otillar R.P."/>
            <person name="Salamov A."/>
            <person name="Detter J.C."/>
            <person name="Lindquist E."/>
            <person name="Shapiro H."/>
            <person name="Lucas S."/>
            <person name="Glavina del Rio T."/>
            <person name="Pitluck S."/>
            <person name="Rokhsar D."/>
            <person name="Bowler C."/>
        </authorList>
    </citation>
    <scope>GENOME REANNOTATION</scope>
    <source>
        <strain evidence="8">CCAP 1055/1</strain>
    </source>
</reference>
<accession>B7S3N9</accession>
<evidence type="ECO:0000313" key="7">
    <source>
        <dbReference type="EMBL" id="EEC42836.1"/>
    </source>
</evidence>
<dbReference type="KEGG" id="pti:PHATRDRAFT_bd223"/>
<dbReference type="HOGENOM" id="CLU_1135390_0_0_1"/>
<feature type="non-terminal residue" evidence="7">
    <location>
        <position position="177"/>
    </location>
</feature>
<dbReference type="GeneID" id="7204970"/>
<dbReference type="RefSeq" id="XP_002176183.1">
    <property type="nucleotide sequence ID" value="XM_002176147.1"/>
</dbReference>
<dbReference type="Pfam" id="PF04117">
    <property type="entry name" value="Mpv17_PMP22"/>
    <property type="match status" value="1"/>
</dbReference>
<dbReference type="GO" id="GO:0005737">
    <property type="term" value="C:cytoplasm"/>
    <property type="evidence" value="ECO:0007669"/>
    <property type="project" value="TreeGrafter"/>
</dbReference>
<dbReference type="InParanoid" id="B7S3N9"/>
<gene>
    <name evidence="7" type="ORF">PHATRDRAFT_bd223</name>
</gene>
<keyword evidence="3" id="KW-0812">Transmembrane</keyword>
<evidence type="ECO:0000256" key="6">
    <source>
        <dbReference type="RuleBase" id="RU363053"/>
    </source>
</evidence>
<dbReference type="Proteomes" id="UP000000759">
    <property type="component" value="Unassembled WGS sequence"/>
</dbReference>
<evidence type="ECO:0008006" key="9">
    <source>
        <dbReference type="Google" id="ProtNLM"/>
    </source>
</evidence>
<dbReference type="GO" id="GO:0016020">
    <property type="term" value="C:membrane"/>
    <property type="evidence" value="ECO:0007669"/>
    <property type="project" value="UniProtKB-SubCell"/>
</dbReference>
<sequence length="177" mass="20596">RLLGSYQSLCARRPLLTKAISAAVIGGVGDLLAQILERVSLFTFTIQWYRLAVFVMTEFLFDGPFLHFWYEFIYKIGQWFETKFGLSPRSRLKTLFQFSVDQTLGVAIYYPAYFYAYEIVEIPSLVRATAKCRDQLGPIIRSQYVLWPAVSWMIFRHVPERLKTLANNVVAVVWNTY</sequence>